<dbReference type="CDD" id="cd00130">
    <property type="entry name" value="PAS"/>
    <property type="match status" value="2"/>
</dbReference>
<feature type="domain" description="PAC" evidence="2">
    <location>
        <begin position="308"/>
        <end position="360"/>
    </location>
</feature>
<dbReference type="Pfam" id="PF00989">
    <property type="entry name" value="PAS"/>
    <property type="match status" value="1"/>
</dbReference>
<accession>A0A7X0DLR5</accession>
<feature type="domain" description="PAC" evidence="2">
    <location>
        <begin position="186"/>
        <end position="238"/>
    </location>
</feature>
<dbReference type="NCBIfam" id="TIGR00254">
    <property type="entry name" value="GGDEF"/>
    <property type="match status" value="1"/>
</dbReference>
<dbReference type="Gene3D" id="3.30.70.270">
    <property type="match status" value="1"/>
</dbReference>
<dbReference type="InterPro" id="IPR013767">
    <property type="entry name" value="PAS_fold"/>
</dbReference>
<evidence type="ECO:0000313" key="6">
    <source>
        <dbReference type="Proteomes" id="UP000544872"/>
    </source>
</evidence>
<dbReference type="InterPro" id="IPR029787">
    <property type="entry name" value="Nucleotide_cyclase"/>
</dbReference>
<dbReference type="Pfam" id="PF00563">
    <property type="entry name" value="EAL"/>
    <property type="match status" value="1"/>
</dbReference>
<dbReference type="SUPFAM" id="SSF141868">
    <property type="entry name" value="EAL domain-like"/>
    <property type="match status" value="1"/>
</dbReference>
<dbReference type="AlphaFoldDB" id="A0A7X0DLR5"/>
<dbReference type="Gene3D" id="3.20.20.450">
    <property type="entry name" value="EAL domain"/>
    <property type="match status" value="1"/>
</dbReference>
<dbReference type="SMART" id="SM00267">
    <property type="entry name" value="GGDEF"/>
    <property type="match status" value="1"/>
</dbReference>
<dbReference type="CDD" id="cd01948">
    <property type="entry name" value="EAL"/>
    <property type="match status" value="1"/>
</dbReference>
<dbReference type="PROSITE" id="PS50112">
    <property type="entry name" value="PAS"/>
    <property type="match status" value="2"/>
</dbReference>
<protein>
    <submittedName>
        <fullName evidence="5">Diguanylate cyclase (GGDEF)-like protein/PAS domain S-box-containing protein</fullName>
    </submittedName>
</protein>
<gene>
    <name evidence="5" type="ORF">FHS48_000881</name>
</gene>
<dbReference type="NCBIfam" id="TIGR00229">
    <property type="entry name" value="sensory_box"/>
    <property type="match status" value="2"/>
</dbReference>
<dbReference type="Pfam" id="PF00990">
    <property type="entry name" value="GGDEF"/>
    <property type="match status" value="1"/>
</dbReference>
<dbReference type="PROSITE" id="PS50883">
    <property type="entry name" value="EAL"/>
    <property type="match status" value="1"/>
</dbReference>
<dbReference type="SUPFAM" id="SSF55073">
    <property type="entry name" value="Nucleotide cyclase"/>
    <property type="match status" value="1"/>
</dbReference>
<name>A0A7X0DLR5_NOVIT</name>
<dbReference type="InterPro" id="IPR000160">
    <property type="entry name" value="GGDEF_dom"/>
</dbReference>
<dbReference type="InterPro" id="IPR035919">
    <property type="entry name" value="EAL_sf"/>
</dbReference>
<evidence type="ECO:0000259" key="2">
    <source>
        <dbReference type="PROSITE" id="PS50113"/>
    </source>
</evidence>
<dbReference type="Pfam" id="PF13426">
    <property type="entry name" value="PAS_9"/>
    <property type="match status" value="1"/>
</dbReference>
<dbReference type="InterPro" id="IPR000700">
    <property type="entry name" value="PAS-assoc_C"/>
</dbReference>
<dbReference type="Pfam" id="PF08448">
    <property type="entry name" value="PAS_4"/>
    <property type="match status" value="1"/>
</dbReference>
<feature type="domain" description="EAL" evidence="3">
    <location>
        <begin position="526"/>
        <end position="780"/>
    </location>
</feature>
<dbReference type="PROSITE" id="PS50887">
    <property type="entry name" value="GGDEF"/>
    <property type="match status" value="1"/>
</dbReference>
<dbReference type="InterPro" id="IPR013656">
    <property type="entry name" value="PAS_4"/>
</dbReference>
<organism evidence="5 6">
    <name type="scientific">Novispirillum itersonii</name>
    <name type="common">Aquaspirillum itersonii</name>
    <dbReference type="NCBI Taxonomy" id="189"/>
    <lineage>
        <taxon>Bacteria</taxon>
        <taxon>Pseudomonadati</taxon>
        <taxon>Pseudomonadota</taxon>
        <taxon>Alphaproteobacteria</taxon>
        <taxon>Rhodospirillales</taxon>
        <taxon>Novispirillaceae</taxon>
        <taxon>Novispirillum</taxon>
    </lineage>
</organism>
<dbReference type="PROSITE" id="PS50113">
    <property type="entry name" value="PAC"/>
    <property type="match status" value="2"/>
</dbReference>
<dbReference type="CDD" id="cd01949">
    <property type="entry name" value="GGDEF"/>
    <property type="match status" value="1"/>
</dbReference>
<dbReference type="GO" id="GO:0006355">
    <property type="term" value="P:regulation of DNA-templated transcription"/>
    <property type="evidence" value="ECO:0007669"/>
    <property type="project" value="InterPro"/>
</dbReference>
<dbReference type="InterPro" id="IPR043128">
    <property type="entry name" value="Rev_trsase/Diguanyl_cyclase"/>
</dbReference>
<dbReference type="InterPro" id="IPR000014">
    <property type="entry name" value="PAS"/>
</dbReference>
<dbReference type="InterPro" id="IPR052155">
    <property type="entry name" value="Biofilm_reg_signaling"/>
</dbReference>
<dbReference type="PANTHER" id="PTHR44757:SF2">
    <property type="entry name" value="BIOFILM ARCHITECTURE MAINTENANCE PROTEIN MBAA"/>
    <property type="match status" value="1"/>
</dbReference>
<dbReference type="EMBL" id="JACIIX010000002">
    <property type="protein sequence ID" value="MBB6209479.1"/>
    <property type="molecule type" value="Genomic_DNA"/>
</dbReference>
<proteinExistence type="predicted"/>
<feature type="domain" description="GGDEF" evidence="4">
    <location>
        <begin position="392"/>
        <end position="517"/>
    </location>
</feature>
<dbReference type="Proteomes" id="UP000544872">
    <property type="component" value="Unassembled WGS sequence"/>
</dbReference>
<sequence length="788" mass="86834">MMILSGTVIVQVNSSGSALLGMPQADLIGQDATVLFKDFPDLPVAEEDQPGGYASAARVAVGPQAGQTVCLSLRALDGQGGDAGSPTGQCIVSLRAASAQTEQLSAQLRDSEAQYRSIFENAQEGIYQTTPDGRYLRVNPALARIYGYSSPDALMAGLTDIASQLYVDADRRTAFLGLMDRDGVVHDFEARIFRQDGTVIWITENARCVRDASGQIRYYEGTVEDISERRQREEEIRLLAQVFDSTAEGIAVLDTGGRVYAVNPAFTAVTGHDPADLTGQVLPLVADGLHERSYLTTILERVRDSGTYNGEIFAARRNGEVFPAELSVAPVRLPDGTISHFVLHVADITSRKSDEAYVRFHANYDMLTRLPNRRLVIERLEQALEKCLAEGRKGCVLFLDLDRFKVINDTYGHGVGDELLRMVAKRLRHCTKPDDTIGRLGGDEFLILMTDVAQDQDGIDMADKVLYSLSEQFCLPSIGISYFPDHGRTVSDILRTADIAMYQSKKNAVRRYTVYDPSLSQSTPELLSLENDLRLAAARGELELYYQPKVCAHSMDVQGAEALVRWRHPVMGMVNPAEFIPIAEETGLIVPIGRWVLRRACLQMVRWLRNGMDIPSVSVNVSVRQFQDPAFVVSVAQILEETGLSPSRLDLEITESVMSGDVTRAVAILHELKDLGVTLSMDDFGTGYSSLNYLKTFPIDTLKIDQTFVRDAARNPKDAAIVTTIVTLAQNLGFSVVAEGVETSDHAALLRDMGCHTFQGYWIAKPLPAAEFGGFWHERLVLKEPQKV</sequence>
<evidence type="ECO:0000259" key="1">
    <source>
        <dbReference type="PROSITE" id="PS50112"/>
    </source>
</evidence>
<dbReference type="InterPro" id="IPR035965">
    <property type="entry name" value="PAS-like_dom_sf"/>
</dbReference>
<dbReference type="SUPFAM" id="SSF55785">
    <property type="entry name" value="PYP-like sensor domain (PAS domain)"/>
    <property type="match status" value="2"/>
</dbReference>
<dbReference type="SMART" id="SM00052">
    <property type="entry name" value="EAL"/>
    <property type="match status" value="1"/>
</dbReference>
<evidence type="ECO:0000313" key="5">
    <source>
        <dbReference type="EMBL" id="MBB6209479.1"/>
    </source>
</evidence>
<dbReference type="FunFam" id="3.20.20.450:FF:000001">
    <property type="entry name" value="Cyclic di-GMP phosphodiesterase yahA"/>
    <property type="match status" value="1"/>
</dbReference>
<dbReference type="InterPro" id="IPR001610">
    <property type="entry name" value="PAC"/>
</dbReference>
<keyword evidence="6" id="KW-1185">Reference proteome</keyword>
<reference evidence="5 6" key="1">
    <citation type="submission" date="2020-08" db="EMBL/GenBank/DDBJ databases">
        <title>Genomic Encyclopedia of Type Strains, Phase IV (KMG-IV): sequencing the most valuable type-strain genomes for metagenomic binning, comparative biology and taxonomic classification.</title>
        <authorList>
            <person name="Goeker M."/>
        </authorList>
    </citation>
    <scope>NUCLEOTIDE SEQUENCE [LARGE SCALE GENOMIC DNA]</scope>
    <source>
        <strain evidence="5 6">DSM 11590</strain>
    </source>
</reference>
<evidence type="ECO:0000259" key="3">
    <source>
        <dbReference type="PROSITE" id="PS50883"/>
    </source>
</evidence>
<feature type="domain" description="PAS" evidence="1">
    <location>
        <begin position="111"/>
        <end position="154"/>
    </location>
</feature>
<dbReference type="PANTHER" id="PTHR44757">
    <property type="entry name" value="DIGUANYLATE CYCLASE DGCP"/>
    <property type="match status" value="1"/>
</dbReference>
<dbReference type="SMART" id="SM00091">
    <property type="entry name" value="PAS"/>
    <property type="match status" value="2"/>
</dbReference>
<feature type="domain" description="PAS" evidence="1">
    <location>
        <begin position="235"/>
        <end position="293"/>
    </location>
</feature>
<dbReference type="SMART" id="SM00086">
    <property type="entry name" value="PAC"/>
    <property type="match status" value="2"/>
</dbReference>
<evidence type="ECO:0000259" key="4">
    <source>
        <dbReference type="PROSITE" id="PS50887"/>
    </source>
</evidence>
<comment type="caution">
    <text evidence="5">The sequence shown here is derived from an EMBL/GenBank/DDBJ whole genome shotgun (WGS) entry which is preliminary data.</text>
</comment>
<dbReference type="InterPro" id="IPR001633">
    <property type="entry name" value="EAL_dom"/>
</dbReference>
<dbReference type="Gene3D" id="3.30.450.20">
    <property type="entry name" value="PAS domain"/>
    <property type="match status" value="2"/>
</dbReference>